<reference evidence="2" key="1">
    <citation type="journal article" date="2018" name="Nat. Microbiol.">
        <title>Leveraging single-cell genomics to expand the fungal tree of life.</title>
        <authorList>
            <person name="Ahrendt S.R."/>
            <person name="Quandt C.A."/>
            <person name="Ciobanu D."/>
            <person name="Clum A."/>
            <person name="Salamov A."/>
            <person name="Andreopoulos B."/>
            <person name="Cheng J.F."/>
            <person name="Woyke T."/>
            <person name="Pelin A."/>
            <person name="Henrissat B."/>
            <person name="Reynolds N.K."/>
            <person name="Benny G.L."/>
            <person name="Smith M.E."/>
            <person name="James T.Y."/>
            <person name="Grigoriev I.V."/>
        </authorList>
    </citation>
    <scope>NUCLEOTIDE SEQUENCE [LARGE SCALE GENOMIC DNA]</scope>
</reference>
<accession>A0A4P9WPJ9</accession>
<proteinExistence type="predicted"/>
<keyword evidence="2" id="KW-1185">Reference proteome</keyword>
<dbReference type="AlphaFoldDB" id="A0A4P9WPJ9"/>
<dbReference type="EMBL" id="KZ993897">
    <property type="protein sequence ID" value="RKO94442.1"/>
    <property type="molecule type" value="Genomic_DNA"/>
</dbReference>
<gene>
    <name evidence="1" type="ORF">BDK51DRAFT_29848</name>
</gene>
<protein>
    <submittedName>
        <fullName evidence="1">Uncharacterized protein</fullName>
    </submittedName>
</protein>
<organism evidence="1 2">
    <name type="scientific">Blyttiomyces helicus</name>
    <dbReference type="NCBI Taxonomy" id="388810"/>
    <lineage>
        <taxon>Eukaryota</taxon>
        <taxon>Fungi</taxon>
        <taxon>Fungi incertae sedis</taxon>
        <taxon>Chytridiomycota</taxon>
        <taxon>Chytridiomycota incertae sedis</taxon>
        <taxon>Chytridiomycetes</taxon>
        <taxon>Chytridiomycetes incertae sedis</taxon>
        <taxon>Blyttiomyces</taxon>
    </lineage>
</organism>
<evidence type="ECO:0000313" key="2">
    <source>
        <dbReference type="Proteomes" id="UP000269721"/>
    </source>
</evidence>
<dbReference type="Proteomes" id="UP000269721">
    <property type="component" value="Unassembled WGS sequence"/>
</dbReference>
<sequence>MDLRPAKVGYTHDIEKAAGQKRGNKVVGLGVVSSMASFLRTGAVNQMLWRVTGGRADSQGRLTPREGETRSLTSTKSCLAGVETRKDSPVESAQSTGFFQTESDHPSNIQPLPGFIGLSLLRKALDILELARKAGLSQKLLLLRILESELGLRSVLRSGGPETPCLGIGGIVLIEFPRGAQLQCPSHKAAPMSTWARQCPKEKKEKIGNSIHITMSSCICM</sequence>
<name>A0A4P9WPJ9_9FUNG</name>
<evidence type="ECO:0000313" key="1">
    <source>
        <dbReference type="EMBL" id="RKO94442.1"/>
    </source>
</evidence>